<keyword evidence="3" id="KW-1185">Reference proteome</keyword>
<dbReference type="InterPro" id="IPR001387">
    <property type="entry name" value="Cro/C1-type_HTH"/>
</dbReference>
<dbReference type="SUPFAM" id="SSF47413">
    <property type="entry name" value="lambda repressor-like DNA-binding domains"/>
    <property type="match status" value="1"/>
</dbReference>
<dbReference type="EMBL" id="JAGFNS010000057">
    <property type="protein sequence ID" value="MBO3744220.1"/>
    <property type="molecule type" value="Genomic_DNA"/>
</dbReference>
<dbReference type="CDD" id="cd00093">
    <property type="entry name" value="HTH_XRE"/>
    <property type="match status" value="1"/>
</dbReference>
<dbReference type="InterPro" id="IPR010982">
    <property type="entry name" value="Lambda_DNA-bd_dom_sf"/>
</dbReference>
<organism evidence="2 3">
    <name type="scientific">Actinoplanes flavus</name>
    <dbReference type="NCBI Taxonomy" id="2820290"/>
    <lineage>
        <taxon>Bacteria</taxon>
        <taxon>Bacillati</taxon>
        <taxon>Actinomycetota</taxon>
        <taxon>Actinomycetes</taxon>
        <taxon>Micromonosporales</taxon>
        <taxon>Micromonosporaceae</taxon>
        <taxon>Actinoplanes</taxon>
    </lineage>
</organism>
<comment type="caution">
    <text evidence="2">The sequence shown here is derived from an EMBL/GenBank/DDBJ whole genome shotgun (WGS) entry which is preliminary data.</text>
</comment>
<reference evidence="2 3" key="1">
    <citation type="submission" date="2021-03" db="EMBL/GenBank/DDBJ databases">
        <title>Actinoplanes flavus sp. nov., a novel actinomycete isolated from Coconut Palm rhizosphere soil.</title>
        <authorList>
            <person name="Luo X."/>
        </authorList>
    </citation>
    <scope>NUCLEOTIDE SEQUENCE [LARGE SCALE GENOMIC DNA]</scope>
    <source>
        <strain evidence="2 3">NEAU-H7</strain>
    </source>
</reference>
<evidence type="ECO:0000313" key="3">
    <source>
        <dbReference type="Proteomes" id="UP000679690"/>
    </source>
</evidence>
<sequence>MPNDALTQERTAWLLASHRRCAGFTVTRFADHTGASRGRVHAWEKGDRKPTIAVVRRYESICGRDLLPALDVAHRAATGAIGGPVIRRPTVTAAERRERTFALVEQADGGPMSGADWDDLTCLVSTDPHPCLRERDVRMLTGRLTAELCAAEGDGWARRQEALARLIGHPALGPIAIDLCDQLARDREFTPGGDVLLGLDGSRHPDAAAVVSRHLRDPVSPEVEAGARLVAEQKRRLGHLPGRTPSPRRPGRPPGPERIAFAEALAHAAACDVGLPAGAATGLVIAMLYDPDATARYVAIRLLAASPLRAPLAHRIDQRLAAREPVDGVRLLSALASLSDDRRTAERLACALDVPAPIRDAAVRSLGHMPGDSPPALWRHLMAPRTGESALVYALGMRRRRALLQEVVDDPARSPATRAAARWWLRYLPDGGPLDK</sequence>
<accession>A0ABS3V063</accession>
<gene>
    <name evidence="2" type="ORF">J5X75_42710</name>
</gene>
<name>A0ABS3V063_9ACTN</name>
<protein>
    <submittedName>
        <fullName evidence="2">Helix-turn-helix transcriptional regulator</fullName>
    </submittedName>
</protein>
<feature type="region of interest" description="Disordered" evidence="1">
    <location>
        <begin position="234"/>
        <end position="256"/>
    </location>
</feature>
<evidence type="ECO:0000256" key="1">
    <source>
        <dbReference type="SAM" id="MobiDB-lite"/>
    </source>
</evidence>
<dbReference type="Proteomes" id="UP000679690">
    <property type="component" value="Unassembled WGS sequence"/>
</dbReference>
<evidence type="ECO:0000313" key="2">
    <source>
        <dbReference type="EMBL" id="MBO3744220.1"/>
    </source>
</evidence>
<proteinExistence type="predicted"/>
<dbReference type="RefSeq" id="WP_208473453.1">
    <property type="nucleotide sequence ID" value="NZ_JAGFNS010000057.1"/>
</dbReference>
<dbReference type="Gene3D" id="1.10.260.40">
    <property type="entry name" value="lambda repressor-like DNA-binding domains"/>
    <property type="match status" value="1"/>
</dbReference>